<evidence type="ECO:0000313" key="2">
    <source>
        <dbReference type="Proteomes" id="UP000734854"/>
    </source>
</evidence>
<sequence length="167" mass="17874">MDLKLLALVRLGVMMSSINSCESGPFSSLAVSASFCSNRAPFFASSSFGFFVFLRIVLFHAGRSNDVADAFLSSLPPSTIVPCNQPKLISRIAWPSGGDVADPLLSSVPPSTIGSCNQPKVSAGEIHWLVQLHAREIDGALRYTPSFKLDGLACLTEKLELDGLLDE</sequence>
<protein>
    <submittedName>
        <fullName evidence="1">Uncharacterized protein</fullName>
    </submittedName>
</protein>
<keyword evidence="2" id="KW-1185">Reference proteome</keyword>
<proteinExistence type="predicted"/>
<gene>
    <name evidence="1" type="ORF">ZIOFF_024729</name>
</gene>
<reference evidence="1 2" key="1">
    <citation type="submission" date="2020-08" db="EMBL/GenBank/DDBJ databases">
        <title>Plant Genome Project.</title>
        <authorList>
            <person name="Zhang R.-G."/>
        </authorList>
    </citation>
    <scope>NUCLEOTIDE SEQUENCE [LARGE SCALE GENOMIC DNA]</scope>
    <source>
        <tissue evidence="1">Rhizome</tissue>
    </source>
</reference>
<dbReference type="Proteomes" id="UP000734854">
    <property type="component" value="Unassembled WGS sequence"/>
</dbReference>
<evidence type="ECO:0000313" key="1">
    <source>
        <dbReference type="EMBL" id="KAG6514376.1"/>
    </source>
</evidence>
<comment type="caution">
    <text evidence="1">The sequence shown here is derived from an EMBL/GenBank/DDBJ whole genome shotgun (WGS) entry which is preliminary data.</text>
</comment>
<dbReference type="EMBL" id="JACMSC010000007">
    <property type="protein sequence ID" value="KAG6514376.1"/>
    <property type="molecule type" value="Genomic_DNA"/>
</dbReference>
<accession>A0A8J5H0P7</accession>
<organism evidence="1 2">
    <name type="scientific">Zingiber officinale</name>
    <name type="common">Ginger</name>
    <name type="synonym">Amomum zingiber</name>
    <dbReference type="NCBI Taxonomy" id="94328"/>
    <lineage>
        <taxon>Eukaryota</taxon>
        <taxon>Viridiplantae</taxon>
        <taxon>Streptophyta</taxon>
        <taxon>Embryophyta</taxon>
        <taxon>Tracheophyta</taxon>
        <taxon>Spermatophyta</taxon>
        <taxon>Magnoliopsida</taxon>
        <taxon>Liliopsida</taxon>
        <taxon>Zingiberales</taxon>
        <taxon>Zingiberaceae</taxon>
        <taxon>Zingiber</taxon>
    </lineage>
</organism>
<dbReference type="AlphaFoldDB" id="A0A8J5H0P7"/>
<name>A0A8J5H0P7_ZINOF</name>